<dbReference type="RefSeq" id="XP_042921996.1">
    <property type="nucleotide sequence ID" value="XM_043064995.1"/>
</dbReference>
<evidence type="ECO:0000313" key="3">
    <source>
        <dbReference type="Proteomes" id="UP000006906"/>
    </source>
</evidence>
<sequence>MHVLLDAENTSPVTRSEFGRLYRRLIAVNPFFSAMFVNGGLIGTLYALITLSGHRAALKKSKAAAAAGAKKKKEETKKDK</sequence>
<protein>
    <submittedName>
        <fullName evidence="2">Uncharacterized protein</fullName>
    </submittedName>
</protein>
<dbReference type="EMBL" id="CM008969">
    <property type="protein sequence ID" value="PNW79852.1"/>
    <property type="molecule type" value="Genomic_DNA"/>
</dbReference>
<organism evidence="2 3">
    <name type="scientific">Chlamydomonas reinhardtii</name>
    <name type="common">Chlamydomonas smithii</name>
    <dbReference type="NCBI Taxonomy" id="3055"/>
    <lineage>
        <taxon>Eukaryota</taxon>
        <taxon>Viridiplantae</taxon>
        <taxon>Chlorophyta</taxon>
        <taxon>core chlorophytes</taxon>
        <taxon>Chlorophyceae</taxon>
        <taxon>CS clade</taxon>
        <taxon>Chlamydomonadales</taxon>
        <taxon>Chlamydomonadaceae</taxon>
        <taxon>Chlamydomonas</taxon>
    </lineage>
</organism>
<dbReference type="Gramene" id="PNW79852">
    <property type="protein sequence ID" value="PNW79852"/>
    <property type="gene ID" value="CHLRE_08g369350v5"/>
</dbReference>
<dbReference type="KEGG" id="cre:CHLRE_08g369350v5"/>
<dbReference type="Proteomes" id="UP000006906">
    <property type="component" value="Chromosome 8"/>
</dbReference>
<evidence type="ECO:0000256" key="1">
    <source>
        <dbReference type="SAM" id="Phobius"/>
    </source>
</evidence>
<dbReference type="InParanoid" id="A0A2K3DH41"/>
<proteinExistence type="predicted"/>
<keyword evidence="1" id="KW-0472">Membrane</keyword>
<keyword evidence="3" id="KW-1185">Reference proteome</keyword>
<dbReference type="AlphaFoldDB" id="A0A2K3DH41"/>
<name>A0A2K3DH41_CHLRE</name>
<keyword evidence="1" id="KW-1133">Transmembrane helix</keyword>
<feature type="transmembrane region" description="Helical" evidence="1">
    <location>
        <begin position="31"/>
        <end position="51"/>
    </location>
</feature>
<dbReference type="OrthoDB" id="532777at2759"/>
<accession>A0A2K3DH41</accession>
<reference evidence="2 3" key="1">
    <citation type="journal article" date="2007" name="Science">
        <title>The Chlamydomonas genome reveals the evolution of key animal and plant functions.</title>
        <authorList>
            <person name="Merchant S.S."/>
            <person name="Prochnik S.E."/>
            <person name="Vallon O."/>
            <person name="Harris E.H."/>
            <person name="Karpowicz S.J."/>
            <person name="Witman G.B."/>
            <person name="Terry A."/>
            <person name="Salamov A."/>
            <person name="Fritz-Laylin L.K."/>
            <person name="Marechal-Drouard L."/>
            <person name="Marshall W.F."/>
            <person name="Qu L.H."/>
            <person name="Nelson D.R."/>
            <person name="Sanderfoot A.A."/>
            <person name="Spalding M.H."/>
            <person name="Kapitonov V.V."/>
            <person name="Ren Q."/>
            <person name="Ferris P."/>
            <person name="Lindquist E."/>
            <person name="Shapiro H."/>
            <person name="Lucas S.M."/>
            <person name="Grimwood J."/>
            <person name="Schmutz J."/>
            <person name="Cardol P."/>
            <person name="Cerutti H."/>
            <person name="Chanfreau G."/>
            <person name="Chen C.L."/>
            <person name="Cognat V."/>
            <person name="Croft M.T."/>
            <person name="Dent R."/>
            <person name="Dutcher S."/>
            <person name="Fernandez E."/>
            <person name="Fukuzawa H."/>
            <person name="Gonzalez-Ballester D."/>
            <person name="Gonzalez-Halphen D."/>
            <person name="Hallmann A."/>
            <person name="Hanikenne M."/>
            <person name="Hippler M."/>
            <person name="Inwood W."/>
            <person name="Jabbari K."/>
            <person name="Kalanon M."/>
            <person name="Kuras R."/>
            <person name="Lefebvre P.A."/>
            <person name="Lemaire S.D."/>
            <person name="Lobanov A.V."/>
            <person name="Lohr M."/>
            <person name="Manuell A."/>
            <person name="Meier I."/>
            <person name="Mets L."/>
            <person name="Mittag M."/>
            <person name="Mittelmeier T."/>
            <person name="Moroney J.V."/>
            <person name="Moseley J."/>
            <person name="Napoli C."/>
            <person name="Nedelcu A.M."/>
            <person name="Niyogi K."/>
            <person name="Novoselov S.V."/>
            <person name="Paulsen I.T."/>
            <person name="Pazour G."/>
            <person name="Purton S."/>
            <person name="Ral J.P."/>
            <person name="Riano-Pachon D.M."/>
            <person name="Riekhof W."/>
            <person name="Rymarquis L."/>
            <person name="Schroda M."/>
            <person name="Stern D."/>
            <person name="Umen J."/>
            <person name="Willows R."/>
            <person name="Wilson N."/>
            <person name="Zimmer S.L."/>
            <person name="Allmer J."/>
            <person name="Balk J."/>
            <person name="Bisova K."/>
            <person name="Chen C.J."/>
            <person name="Elias M."/>
            <person name="Gendler K."/>
            <person name="Hauser C."/>
            <person name="Lamb M.R."/>
            <person name="Ledford H."/>
            <person name="Long J.C."/>
            <person name="Minagawa J."/>
            <person name="Page M.D."/>
            <person name="Pan J."/>
            <person name="Pootakham W."/>
            <person name="Roje S."/>
            <person name="Rose A."/>
            <person name="Stahlberg E."/>
            <person name="Terauchi A.M."/>
            <person name="Yang P."/>
            <person name="Ball S."/>
            <person name="Bowler C."/>
            <person name="Dieckmann C.L."/>
            <person name="Gladyshev V.N."/>
            <person name="Green P."/>
            <person name="Jorgensen R."/>
            <person name="Mayfield S."/>
            <person name="Mueller-Roeber B."/>
            <person name="Rajamani S."/>
            <person name="Sayre R.T."/>
            <person name="Brokstein P."/>
            <person name="Dubchak I."/>
            <person name="Goodstein D."/>
            <person name="Hornick L."/>
            <person name="Huang Y.W."/>
            <person name="Jhaveri J."/>
            <person name="Luo Y."/>
            <person name="Martinez D."/>
            <person name="Ngau W.C."/>
            <person name="Otillar B."/>
            <person name="Poliakov A."/>
            <person name="Porter A."/>
            <person name="Szajkowski L."/>
            <person name="Werner G."/>
            <person name="Zhou K."/>
            <person name="Grigoriev I.V."/>
            <person name="Rokhsar D.S."/>
            <person name="Grossman A.R."/>
        </authorList>
    </citation>
    <scope>NUCLEOTIDE SEQUENCE [LARGE SCALE GENOMIC DNA]</scope>
    <source>
        <strain evidence="3">CC-503</strain>
    </source>
</reference>
<evidence type="ECO:0000313" key="2">
    <source>
        <dbReference type="EMBL" id="PNW79852.1"/>
    </source>
</evidence>
<dbReference type="GeneID" id="5721720"/>
<gene>
    <name evidence="2" type="ORF">CHLRE_08g369350v5</name>
</gene>
<keyword evidence="1" id="KW-0812">Transmembrane</keyword>